<dbReference type="SUPFAM" id="SSF47413">
    <property type="entry name" value="lambda repressor-like DNA-binding domains"/>
    <property type="match status" value="1"/>
</dbReference>
<dbReference type="Gene3D" id="1.10.3300.10">
    <property type="entry name" value="Jann2411-like domain"/>
    <property type="match status" value="1"/>
</dbReference>
<organism evidence="2 3">
    <name type="scientific">Agromyces ramosus</name>
    <dbReference type="NCBI Taxonomy" id="33879"/>
    <lineage>
        <taxon>Bacteria</taxon>
        <taxon>Bacillati</taxon>
        <taxon>Actinomycetota</taxon>
        <taxon>Actinomycetes</taxon>
        <taxon>Micrococcales</taxon>
        <taxon>Microbacteriaceae</taxon>
        <taxon>Agromyces</taxon>
    </lineage>
</organism>
<evidence type="ECO:0000313" key="3">
    <source>
        <dbReference type="Proteomes" id="UP001239083"/>
    </source>
</evidence>
<name>A0ABU0RDZ7_9MICO</name>
<dbReference type="InterPro" id="IPR021005">
    <property type="entry name" value="Znf_CGNR"/>
</dbReference>
<dbReference type="PROSITE" id="PS50932">
    <property type="entry name" value="HTH_LACI_2"/>
    <property type="match status" value="1"/>
</dbReference>
<dbReference type="CDD" id="cd01392">
    <property type="entry name" value="HTH_LacI"/>
    <property type="match status" value="1"/>
</dbReference>
<feature type="domain" description="HTH lacI-type" evidence="1">
    <location>
        <begin position="201"/>
        <end position="255"/>
    </location>
</feature>
<comment type="caution">
    <text evidence="2">The sequence shown here is derived from an EMBL/GenBank/DDBJ whole genome shotgun (WGS) entry which is preliminary data.</text>
</comment>
<dbReference type="PANTHER" id="PTHR35525">
    <property type="entry name" value="BLL6575 PROTEIN"/>
    <property type="match status" value="1"/>
</dbReference>
<dbReference type="Proteomes" id="UP001239083">
    <property type="component" value="Unassembled WGS sequence"/>
</dbReference>
<dbReference type="InterPro" id="IPR000843">
    <property type="entry name" value="HTH_LacI"/>
</dbReference>
<dbReference type="Pfam" id="PF11706">
    <property type="entry name" value="zf-CGNR"/>
    <property type="match status" value="1"/>
</dbReference>
<dbReference type="PROSITE" id="PS00356">
    <property type="entry name" value="HTH_LACI_1"/>
    <property type="match status" value="1"/>
</dbReference>
<dbReference type="Pfam" id="PF00356">
    <property type="entry name" value="LacI"/>
    <property type="match status" value="1"/>
</dbReference>
<dbReference type="SMART" id="SM00354">
    <property type="entry name" value="HTH_LACI"/>
    <property type="match status" value="1"/>
</dbReference>
<proteinExistence type="predicted"/>
<reference evidence="2 3" key="1">
    <citation type="submission" date="2023-07" db="EMBL/GenBank/DDBJ databases">
        <title>Comparative genomics of wheat-associated soil bacteria to identify genetic determinants of phenazine resistance.</title>
        <authorList>
            <person name="Mouncey N."/>
        </authorList>
    </citation>
    <scope>NUCLEOTIDE SEQUENCE [LARGE SCALE GENOMIC DNA]</scope>
    <source>
        <strain evidence="2 3">V3I3</strain>
    </source>
</reference>
<dbReference type="EMBL" id="JAUSYY010000001">
    <property type="protein sequence ID" value="MDQ0895972.1"/>
    <property type="molecule type" value="Genomic_DNA"/>
</dbReference>
<accession>A0ABU0RDZ7</accession>
<evidence type="ECO:0000259" key="1">
    <source>
        <dbReference type="PROSITE" id="PS50932"/>
    </source>
</evidence>
<dbReference type="InterPro" id="IPR010982">
    <property type="entry name" value="Lambda_DNA-bd_dom_sf"/>
</dbReference>
<dbReference type="Gene3D" id="1.10.260.40">
    <property type="entry name" value="lambda repressor-like DNA-binding domains"/>
    <property type="match status" value="1"/>
</dbReference>
<dbReference type="SUPFAM" id="SSF160904">
    <property type="entry name" value="Jann2411-like"/>
    <property type="match status" value="1"/>
</dbReference>
<dbReference type="Pfam" id="PF07336">
    <property type="entry name" value="ABATE"/>
    <property type="match status" value="1"/>
</dbReference>
<keyword evidence="3" id="KW-1185">Reference proteome</keyword>
<dbReference type="InterPro" id="IPR010852">
    <property type="entry name" value="ABATE"/>
</dbReference>
<gene>
    <name evidence="2" type="ORF">QFZ26_003527</name>
</gene>
<dbReference type="InterPro" id="IPR023286">
    <property type="entry name" value="ABATE_dom_sf"/>
</dbReference>
<protein>
    <submittedName>
        <fullName evidence="2">RNA-binding Zn ribbon-like protein</fullName>
    </submittedName>
</protein>
<dbReference type="PANTHER" id="PTHR35525:SF3">
    <property type="entry name" value="BLL6575 PROTEIN"/>
    <property type="match status" value="1"/>
</dbReference>
<sequence>MSVVDSPSRFTPPPSIVLLRDFVNTVEWQVDHDEWESPVDLGSWFAEHAELAVHDLSIEDLELARRVREGLRSVLLMNAGHEPLETSIDDLNDALGVVPLRMRFSDDGSAVLAAAHSSALERALSVVMEAIEAAHHDGSWPRLKACSRDSCRWAYWDGSRNRSGRWCSMAGCGNYVKMRRRNSPEEAQADVISESASNRIPTLVDVAGRAGVSMKTVSNVVTGAFNVAEPTRSRVLAAIEELGYQPNLAARALRARRTAKPDAPGSEAARD</sequence>
<evidence type="ECO:0000313" key="2">
    <source>
        <dbReference type="EMBL" id="MDQ0895972.1"/>
    </source>
</evidence>